<dbReference type="STRING" id="348802.A0A0D2EQ46"/>
<dbReference type="AlphaFoldDB" id="A0A0D2EQ46"/>
<dbReference type="Gene3D" id="3.40.50.1820">
    <property type="entry name" value="alpha/beta hydrolase"/>
    <property type="match status" value="1"/>
</dbReference>
<evidence type="ECO:0000313" key="4">
    <source>
        <dbReference type="Proteomes" id="UP000054342"/>
    </source>
</evidence>
<dbReference type="InterPro" id="IPR029058">
    <property type="entry name" value="AB_hydrolase_fold"/>
</dbReference>
<dbReference type="GO" id="GO:0016787">
    <property type="term" value="F:hydrolase activity"/>
    <property type="evidence" value="ECO:0007669"/>
    <property type="project" value="UniProtKB-KW"/>
</dbReference>
<gene>
    <name evidence="3" type="ORF">PV05_11539</name>
</gene>
<dbReference type="HOGENOM" id="CLU_012494_6_3_1"/>
<dbReference type="RefSeq" id="XP_013310488.1">
    <property type="nucleotide sequence ID" value="XM_013455034.1"/>
</dbReference>
<dbReference type="InterPro" id="IPR013094">
    <property type="entry name" value="AB_hydrolase_3"/>
</dbReference>
<proteinExistence type="predicted"/>
<dbReference type="InterPro" id="IPR050300">
    <property type="entry name" value="GDXG_lipolytic_enzyme"/>
</dbReference>
<dbReference type="SUPFAM" id="SSF53474">
    <property type="entry name" value="alpha/beta-Hydrolases"/>
    <property type="match status" value="1"/>
</dbReference>
<dbReference type="Pfam" id="PF07859">
    <property type="entry name" value="Abhydrolase_3"/>
    <property type="match status" value="1"/>
</dbReference>
<dbReference type="GeneID" id="25333447"/>
<dbReference type="OrthoDB" id="408631at2759"/>
<evidence type="ECO:0000259" key="2">
    <source>
        <dbReference type="Pfam" id="PF07859"/>
    </source>
</evidence>
<dbReference type="Proteomes" id="UP000054342">
    <property type="component" value="Unassembled WGS sequence"/>
</dbReference>
<accession>A0A0D2EQ46</accession>
<sequence>MVQLPSLPVPASAKPPTAAALDADPEFAPLMPDSYTAFETLWSLELDDFKAAWVSAPVTLRPEVPTLDEIDVRIERAPVSDGTELEIQIYAPKDAGEKALPLMFVMHGGGWVIGNHSIEESMTRSVCVKNQVRVISVLYRMAPEFKFPYAVNDSWDVLVWCQKNANRLKIDPNRIIVAGGSAGGNLAAVMAQRARDEGLQGVIGQVLNIPVTCHPELFPKDKYKYTSFQENFNAPIIDVPKMTWFWNQYLPDVTVDARHSPLLAKSLEGLPPALVQVAGMDPLRDEGLAYAEAMKNAGVNVTLKTYPGVPHGFGFYPQLSKTAAYEDGIVGWVASRLS</sequence>
<organism evidence="3 4">
    <name type="scientific">Exophiala xenobiotica</name>
    <dbReference type="NCBI Taxonomy" id="348802"/>
    <lineage>
        <taxon>Eukaryota</taxon>
        <taxon>Fungi</taxon>
        <taxon>Dikarya</taxon>
        <taxon>Ascomycota</taxon>
        <taxon>Pezizomycotina</taxon>
        <taxon>Eurotiomycetes</taxon>
        <taxon>Chaetothyriomycetidae</taxon>
        <taxon>Chaetothyriales</taxon>
        <taxon>Herpotrichiellaceae</taxon>
        <taxon>Exophiala</taxon>
    </lineage>
</organism>
<evidence type="ECO:0000256" key="1">
    <source>
        <dbReference type="ARBA" id="ARBA00022801"/>
    </source>
</evidence>
<keyword evidence="1" id="KW-0378">Hydrolase</keyword>
<dbReference type="EMBL" id="KN847323">
    <property type="protein sequence ID" value="KIW49904.1"/>
    <property type="molecule type" value="Genomic_DNA"/>
</dbReference>
<dbReference type="PANTHER" id="PTHR48081:SF8">
    <property type="entry name" value="ALPHA_BETA HYDROLASE FOLD-3 DOMAIN-CONTAINING PROTEIN-RELATED"/>
    <property type="match status" value="1"/>
</dbReference>
<name>A0A0D2EQ46_9EURO</name>
<dbReference type="PANTHER" id="PTHR48081">
    <property type="entry name" value="AB HYDROLASE SUPERFAMILY PROTEIN C4A8.06C"/>
    <property type="match status" value="1"/>
</dbReference>
<feature type="domain" description="Alpha/beta hydrolase fold-3" evidence="2">
    <location>
        <begin position="104"/>
        <end position="313"/>
    </location>
</feature>
<protein>
    <recommendedName>
        <fullName evidence="2">Alpha/beta hydrolase fold-3 domain-containing protein</fullName>
    </recommendedName>
</protein>
<evidence type="ECO:0000313" key="3">
    <source>
        <dbReference type="EMBL" id="KIW49904.1"/>
    </source>
</evidence>
<reference evidence="3 4" key="1">
    <citation type="submission" date="2015-01" db="EMBL/GenBank/DDBJ databases">
        <title>The Genome Sequence of Exophiala xenobiotica CBS118157.</title>
        <authorList>
            <consortium name="The Broad Institute Genomics Platform"/>
            <person name="Cuomo C."/>
            <person name="de Hoog S."/>
            <person name="Gorbushina A."/>
            <person name="Stielow B."/>
            <person name="Teixiera M."/>
            <person name="Abouelleil A."/>
            <person name="Chapman S.B."/>
            <person name="Priest M."/>
            <person name="Young S.K."/>
            <person name="Wortman J."/>
            <person name="Nusbaum C."/>
            <person name="Birren B."/>
        </authorList>
    </citation>
    <scope>NUCLEOTIDE SEQUENCE [LARGE SCALE GENOMIC DNA]</scope>
    <source>
        <strain evidence="3 4">CBS 118157</strain>
    </source>
</reference>
<keyword evidence="4" id="KW-1185">Reference proteome</keyword>